<dbReference type="RefSeq" id="WP_382402245.1">
    <property type="nucleotide sequence ID" value="NZ_JBHSWH010000001.1"/>
</dbReference>
<evidence type="ECO:0000259" key="5">
    <source>
        <dbReference type="Pfam" id="PF00150"/>
    </source>
</evidence>
<keyword evidence="2 3" id="KW-0326">Glycosidase</keyword>
<name>A0ABW2AHJ2_9MICO</name>
<keyword evidence="1 3" id="KW-0378">Hydrolase</keyword>
<evidence type="ECO:0000256" key="2">
    <source>
        <dbReference type="ARBA" id="ARBA00023295"/>
    </source>
</evidence>
<dbReference type="InterPro" id="IPR001547">
    <property type="entry name" value="Glyco_hydro_5"/>
</dbReference>
<evidence type="ECO:0000313" key="6">
    <source>
        <dbReference type="EMBL" id="MFC6706311.1"/>
    </source>
</evidence>
<comment type="caution">
    <text evidence="6">The sequence shown here is derived from an EMBL/GenBank/DDBJ whole genome shotgun (WGS) entry which is preliminary data.</text>
</comment>
<dbReference type="Pfam" id="PF00150">
    <property type="entry name" value="Cellulase"/>
    <property type="match status" value="1"/>
</dbReference>
<dbReference type="SUPFAM" id="SSF51445">
    <property type="entry name" value="(Trans)glycosidases"/>
    <property type="match status" value="1"/>
</dbReference>
<gene>
    <name evidence="6" type="ORF">ACFQDH_13845</name>
</gene>
<organism evidence="6 7">
    <name type="scientific">Flexivirga alba</name>
    <dbReference type="NCBI Taxonomy" id="702742"/>
    <lineage>
        <taxon>Bacteria</taxon>
        <taxon>Bacillati</taxon>
        <taxon>Actinomycetota</taxon>
        <taxon>Actinomycetes</taxon>
        <taxon>Micrococcales</taxon>
        <taxon>Dermacoccaceae</taxon>
        <taxon>Flexivirga</taxon>
    </lineage>
</organism>
<comment type="similarity">
    <text evidence="3">Belongs to the glycosyl hydrolase 5 (cellulase A) family.</text>
</comment>
<feature type="region of interest" description="Disordered" evidence="4">
    <location>
        <begin position="390"/>
        <end position="411"/>
    </location>
</feature>
<dbReference type="InterPro" id="IPR017853">
    <property type="entry name" value="GH"/>
</dbReference>
<accession>A0ABW2AHJ2</accession>
<sequence>MTSVESVEDRVAAPRKLRFGVNYVPSEGWFHSWLDLDRDAVARDLDDIASLGMDHVRIFPIWPWIQPSRSHVRARAVADVRTVIQLSAERGLDVCVDLLQGHLSSFDFLPSWVLTWHQRSIFTDVDARDGLRSYVEELAGSLSPEPNVFAFTLGNEVNNLWPANATTLDASRDWAQELLAAIRENARGDQLVVHSLFDDAFYAPDHPFSAEDVTTLGDVSSVHSWVFNGTSRIDGPLGPATTSHAAYLARLAGACGAADRPVWLQEVGAPLPDVPIDAATEFVRRTVETASAVSTLTGITWWCSHDIDRRLVDFPEREYDLGLFTVEHVAKPLAHALRDAVESARAQSNHEEPQSISLPADIVADPLARSLVAPGSDFHRAWVRLGEQPDDSFTPPLITPPAPRLSGPETH</sequence>
<keyword evidence="7" id="KW-1185">Reference proteome</keyword>
<feature type="domain" description="Glycoside hydrolase family 5" evidence="5">
    <location>
        <begin position="43"/>
        <end position="193"/>
    </location>
</feature>
<dbReference type="Gene3D" id="3.20.20.80">
    <property type="entry name" value="Glycosidases"/>
    <property type="match status" value="1"/>
</dbReference>
<reference evidence="7" key="1">
    <citation type="journal article" date="2019" name="Int. J. Syst. Evol. Microbiol.">
        <title>The Global Catalogue of Microorganisms (GCM) 10K type strain sequencing project: providing services to taxonomists for standard genome sequencing and annotation.</title>
        <authorList>
            <consortium name="The Broad Institute Genomics Platform"/>
            <consortium name="The Broad Institute Genome Sequencing Center for Infectious Disease"/>
            <person name="Wu L."/>
            <person name="Ma J."/>
        </authorList>
    </citation>
    <scope>NUCLEOTIDE SEQUENCE [LARGE SCALE GENOMIC DNA]</scope>
    <source>
        <strain evidence="7">CCUG 58127</strain>
    </source>
</reference>
<evidence type="ECO:0000256" key="1">
    <source>
        <dbReference type="ARBA" id="ARBA00022801"/>
    </source>
</evidence>
<dbReference type="EMBL" id="JBHSWH010000001">
    <property type="protein sequence ID" value="MFC6706311.1"/>
    <property type="molecule type" value="Genomic_DNA"/>
</dbReference>
<evidence type="ECO:0000313" key="7">
    <source>
        <dbReference type="Proteomes" id="UP001596298"/>
    </source>
</evidence>
<dbReference type="Proteomes" id="UP001596298">
    <property type="component" value="Unassembled WGS sequence"/>
</dbReference>
<proteinExistence type="inferred from homology"/>
<evidence type="ECO:0000256" key="4">
    <source>
        <dbReference type="SAM" id="MobiDB-lite"/>
    </source>
</evidence>
<protein>
    <submittedName>
        <fullName evidence="6">Cellulase family glycosylhydrolase</fullName>
    </submittedName>
</protein>
<evidence type="ECO:0000256" key="3">
    <source>
        <dbReference type="RuleBase" id="RU361153"/>
    </source>
</evidence>